<evidence type="ECO:0000313" key="2">
    <source>
        <dbReference type="EMBL" id="SFX30338.1"/>
    </source>
</evidence>
<dbReference type="Proteomes" id="UP000182489">
    <property type="component" value="Unassembled WGS sequence"/>
</dbReference>
<name>A0AB38C552_9BURK</name>
<dbReference type="EMBL" id="FPKH01000001">
    <property type="protein sequence ID" value="SFX30338.1"/>
    <property type="molecule type" value="Genomic_DNA"/>
</dbReference>
<sequence length="224" mass="24987">MNATPKVIWSHCNECGQQTKHDVVHKAHHKRTLDDGLHSVDVGSTWSVIQCRGCEEVAMQRIDWCSEDDPQEGPGPATYFPPRISRRKPAWIDHHNVDDEYAELLDEVYVALHADSGRLAMMGARALIDTVIRRSVGDQDNFGKGLNALVEKDLVSERDLEIVKAAIDAGHASAHRGHKPSSNDVNVVIDIVERMIHSEILAEQAKDLKITTPQRTPRAAKKKN</sequence>
<accession>A0AB38C552</accession>
<gene>
    <name evidence="2" type="ORF">SAMN03097694_1547</name>
</gene>
<proteinExistence type="predicted"/>
<dbReference type="Pfam" id="PF13643">
    <property type="entry name" value="DUF4145"/>
    <property type="match status" value="1"/>
</dbReference>
<dbReference type="AlphaFoldDB" id="A0AB38C552"/>
<evidence type="ECO:0000313" key="3">
    <source>
        <dbReference type="Proteomes" id="UP000182489"/>
    </source>
</evidence>
<organism evidence="2 3">
    <name type="scientific">Janthinobacterium lividum</name>
    <dbReference type="NCBI Taxonomy" id="29581"/>
    <lineage>
        <taxon>Bacteria</taxon>
        <taxon>Pseudomonadati</taxon>
        <taxon>Pseudomonadota</taxon>
        <taxon>Betaproteobacteria</taxon>
        <taxon>Burkholderiales</taxon>
        <taxon>Oxalobacteraceae</taxon>
        <taxon>Janthinobacterium</taxon>
    </lineage>
</organism>
<feature type="domain" description="DUF4145" evidence="1">
    <location>
        <begin position="107"/>
        <end position="193"/>
    </location>
</feature>
<comment type="caution">
    <text evidence="2">The sequence shown here is derived from an EMBL/GenBank/DDBJ whole genome shotgun (WGS) entry which is preliminary data.</text>
</comment>
<dbReference type="InterPro" id="IPR025285">
    <property type="entry name" value="DUF4145"/>
</dbReference>
<dbReference type="RefSeq" id="WP_254798379.1">
    <property type="nucleotide sequence ID" value="NZ_FPKH01000001.1"/>
</dbReference>
<protein>
    <recommendedName>
        <fullName evidence="1">DUF4145 domain-containing protein</fullName>
    </recommendedName>
</protein>
<evidence type="ECO:0000259" key="1">
    <source>
        <dbReference type="Pfam" id="PF13643"/>
    </source>
</evidence>
<reference evidence="2 3" key="1">
    <citation type="submission" date="2016-11" db="EMBL/GenBank/DDBJ databases">
        <authorList>
            <person name="Varghese N."/>
            <person name="Submissions S."/>
        </authorList>
    </citation>
    <scope>NUCLEOTIDE SEQUENCE [LARGE SCALE GENOMIC DNA]</scope>
    <source>
        <strain evidence="2 3">NFR18</strain>
    </source>
</reference>